<organism evidence="1 2">
    <name type="scientific">Nocardioides scoriae</name>
    <dbReference type="NCBI Taxonomy" id="642780"/>
    <lineage>
        <taxon>Bacteria</taxon>
        <taxon>Bacillati</taxon>
        <taxon>Actinomycetota</taxon>
        <taxon>Actinomycetes</taxon>
        <taxon>Propionibacteriales</taxon>
        <taxon>Nocardioidaceae</taxon>
        <taxon>Nocardioides</taxon>
    </lineage>
</organism>
<dbReference type="EMBL" id="LT629757">
    <property type="protein sequence ID" value="SDS84825.1"/>
    <property type="molecule type" value="Genomic_DNA"/>
</dbReference>
<gene>
    <name evidence="1" type="ORF">SAMN04488570_2852</name>
</gene>
<proteinExistence type="predicted"/>
<dbReference type="AlphaFoldDB" id="A0A1H1VJC2"/>
<reference evidence="2" key="1">
    <citation type="submission" date="2016-10" db="EMBL/GenBank/DDBJ databases">
        <authorList>
            <person name="Varghese N."/>
            <person name="Submissions S."/>
        </authorList>
    </citation>
    <scope>NUCLEOTIDE SEQUENCE [LARGE SCALE GENOMIC DNA]</scope>
    <source>
        <strain evidence="2">DSM 22127</strain>
    </source>
</reference>
<dbReference type="STRING" id="642780.SAMN04488570_2852"/>
<name>A0A1H1VJC2_9ACTN</name>
<keyword evidence="2" id="KW-1185">Reference proteome</keyword>
<evidence type="ECO:0000313" key="2">
    <source>
        <dbReference type="Proteomes" id="UP000198859"/>
    </source>
</evidence>
<sequence>MGADELAALVARDERELELTLEDVALPVEQLPRWSAGTVPGTLVRRCVRARSGLTPTDAEALVASLTVALEEHGWRVDETAAGHSRCRATSASDTVSVEVLHVVATGRVAVIADAGPYPVTDDLAQTLRRQQREVAS</sequence>
<accession>A0A1H1VJC2</accession>
<protein>
    <submittedName>
        <fullName evidence="1">Uncharacterized protein</fullName>
    </submittedName>
</protein>
<dbReference type="Proteomes" id="UP000198859">
    <property type="component" value="Chromosome I"/>
</dbReference>
<evidence type="ECO:0000313" key="1">
    <source>
        <dbReference type="EMBL" id="SDS84825.1"/>
    </source>
</evidence>